<dbReference type="Proteomes" id="UP001419910">
    <property type="component" value="Unassembled WGS sequence"/>
</dbReference>
<feature type="transmembrane region" description="Helical" evidence="1">
    <location>
        <begin position="103"/>
        <end position="122"/>
    </location>
</feature>
<accession>A0ABU9YCF7</accession>
<comment type="caution">
    <text evidence="3">The sequence shown here is derived from an EMBL/GenBank/DDBJ whole genome shotgun (WGS) entry which is preliminary data.</text>
</comment>
<dbReference type="SUPFAM" id="SSF103481">
    <property type="entry name" value="Multidrug resistance efflux transporter EmrE"/>
    <property type="match status" value="2"/>
</dbReference>
<feature type="transmembrane region" description="Helical" evidence="1">
    <location>
        <begin position="128"/>
        <end position="147"/>
    </location>
</feature>
<keyword evidence="1" id="KW-1133">Transmembrane helix</keyword>
<organism evidence="3 4">
    <name type="scientific">Sphingomonas oligophenolica</name>
    <dbReference type="NCBI Taxonomy" id="301154"/>
    <lineage>
        <taxon>Bacteria</taxon>
        <taxon>Pseudomonadati</taxon>
        <taxon>Pseudomonadota</taxon>
        <taxon>Alphaproteobacteria</taxon>
        <taxon>Sphingomonadales</taxon>
        <taxon>Sphingomonadaceae</taxon>
        <taxon>Sphingomonas</taxon>
    </lineage>
</organism>
<protein>
    <submittedName>
        <fullName evidence="3">DMT family transporter</fullName>
    </submittedName>
</protein>
<feature type="domain" description="EamA" evidence="2">
    <location>
        <begin position="155"/>
        <end position="288"/>
    </location>
</feature>
<dbReference type="InterPro" id="IPR037185">
    <property type="entry name" value="EmrE-like"/>
</dbReference>
<evidence type="ECO:0000259" key="2">
    <source>
        <dbReference type="Pfam" id="PF00892"/>
    </source>
</evidence>
<feature type="transmembrane region" description="Helical" evidence="1">
    <location>
        <begin position="185"/>
        <end position="205"/>
    </location>
</feature>
<feature type="transmembrane region" description="Helical" evidence="1">
    <location>
        <begin position="217"/>
        <end position="240"/>
    </location>
</feature>
<keyword evidence="1" id="KW-0812">Transmembrane</keyword>
<keyword evidence="1" id="KW-0472">Membrane</keyword>
<evidence type="ECO:0000256" key="1">
    <source>
        <dbReference type="SAM" id="Phobius"/>
    </source>
</evidence>
<dbReference type="Gene3D" id="1.10.3730.20">
    <property type="match status" value="1"/>
</dbReference>
<feature type="transmembrane region" description="Helical" evidence="1">
    <location>
        <begin position="72"/>
        <end position="91"/>
    </location>
</feature>
<reference evidence="3 4" key="1">
    <citation type="submission" date="2024-05" db="EMBL/GenBank/DDBJ databases">
        <authorList>
            <person name="Liu Q."/>
            <person name="Xin Y.-H."/>
        </authorList>
    </citation>
    <scope>NUCLEOTIDE SEQUENCE [LARGE SCALE GENOMIC DNA]</scope>
    <source>
        <strain evidence="3 4">CGMCC 1.10181</strain>
    </source>
</reference>
<gene>
    <name evidence="3" type="ORF">ABC974_27425</name>
</gene>
<sequence>MLVSPGDPLHGGVMPAFTLAALLMIASGSIHAVVNAIVKGGRDKAAGRAITDGTSAIILLPATLLVPLPHGAWGWLAASALIHCFYLYALIRAYRIADLSAAYPVLRGTAPLITALVTLGFLREPATTSQIAGIALIGAAMFVMIAGRHIGRAALGWSLATGLCIAGYTVIDAIGVRAAPSADSYIVWLFVQMGAVVVLMFGLLSRGAMFAAARAQWRPGVIAGVLSILTYGMALTAFSLGPTAPLAALRETGMVTALLISILFLKERATTGRVIGVFGILGGAALILSG</sequence>
<dbReference type="EMBL" id="JBDIME010000045">
    <property type="protein sequence ID" value="MEN2793381.1"/>
    <property type="molecule type" value="Genomic_DNA"/>
</dbReference>
<name>A0ABU9YCF7_9SPHN</name>
<feature type="transmembrane region" description="Helical" evidence="1">
    <location>
        <begin position="246"/>
        <end position="265"/>
    </location>
</feature>
<feature type="transmembrane region" description="Helical" evidence="1">
    <location>
        <begin position="49"/>
        <end position="66"/>
    </location>
</feature>
<feature type="transmembrane region" description="Helical" evidence="1">
    <location>
        <begin position="12"/>
        <end position="37"/>
    </location>
</feature>
<evidence type="ECO:0000313" key="4">
    <source>
        <dbReference type="Proteomes" id="UP001419910"/>
    </source>
</evidence>
<dbReference type="Pfam" id="PF00892">
    <property type="entry name" value="EamA"/>
    <property type="match status" value="1"/>
</dbReference>
<dbReference type="RefSeq" id="WP_343889255.1">
    <property type="nucleotide sequence ID" value="NZ_BAAAEH010000018.1"/>
</dbReference>
<dbReference type="InterPro" id="IPR000620">
    <property type="entry name" value="EamA_dom"/>
</dbReference>
<proteinExistence type="predicted"/>
<keyword evidence="4" id="KW-1185">Reference proteome</keyword>
<evidence type="ECO:0000313" key="3">
    <source>
        <dbReference type="EMBL" id="MEN2793381.1"/>
    </source>
</evidence>
<feature type="transmembrane region" description="Helical" evidence="1">
    <location>
        <begin position="272"/>
        <end position="289"/>
    </location>
</feature>
<feature type="transmembrane region" description="Helical" evidence="1">
    <location>
        <begin position="154"/>
        <end position="179"/>
    </location>
</feature>